<proteinExistence type="predicted"/>
<protein>
    <submittedName>
        <fullName evidence="1">Uncharacterized protein</fullName>
    </submittedName>
</protein>
<keyword evidence="2" id="KW-1185">Reference proteome</keyword>
<sequence length="177" mass="19203">MEYTQTPCLGVSGYLLSALEPSRVVARSRQVIHSLHHIPPCCSRIGTSTTVGRVFLRNHPYQPHGTGIITLGRLEEQSYSTAIGLSEDSEVMMRSKMMMRKHHLDEDGDGEGIDGVGEPRTAVADIFLAVSDNGRLLPNVTIAVGLLTGGLPIPSSSATTLRSCYRLYGGGNRRILR</sequence>
<dbReference type="Proteomes" id="UP000299102">
    <property type="component" value="Unassembled WGS sequence"/>
</dbReference>
<comment type="caution">
    <text evidence="1">The sequence shown here is derived from an EMBL/GenBank/DDBJ whole genome shotgun (WGS) entry which is preliminary data.</text>
</comment>
<evidence type="ECO:0000313" key="2">
    <source>
        <dbReference type="Proteomes" id="UP000299102"/>
    </source>
</evidence>
<organism evidence="1 2">
    <name type="scientific">Eumeta variegata</name>
    <name type="common">Bagworm moth</name>
    <name type="synonym">Eumeta japonica</name>
    <dbReference type="NCBI Taxonomy" id="151549"/>
    <lineage>
        <taxon>Eukaryota</taxon>
        <taxon>Metazoa</taxon>
        <taxon>Ecdysozoa</taxon>
        <taxon>Arthropoda</taxon>
        <taxon>Hexapoda</taxon>
        <taxon>Insecta</taxon>
        <taxon>Pterygota</taxon>
        <taxon>Neoptera</taxon>
        <taxon>Endopterygota</taxon>
        <taxon>Lepidoptera</taxon>
        <taxon>Glossata</taxon>
        <taxon>Ditrysia</taxon>
        <taxon>Tineoidea</taxon>
        <taxon>Psychidae</taxon>
        <taxon>Oiketicinae</taxon>
        <taxon>Eumeta</taxon>
    </lineage>
</organism>
<dbReference type="EMBL" id="BGZK01005126">
    <property type="protein sequence ID" value="GBP12634.1"/>
    <property type="molecule type" value="Genomic_DNA"/>
</dbReference>
<gene>
    <name evidence="1" type="ORF">EVAR_70573_1</name>
</gene>
<accession>A0A4C1TER4</accession>
<name>A0A4C1TER4_EUMVA</name>
<evidence type="ECO:0000313" key="1">
    <source>
        <dbReference type="EMBL" id="GBP12634.1"/>
    </source>
</evidence>
<reference evidence="1 2" key="1">
    <citation type="journal article" date="2019" name="Commun. Biol.">
        <title>The bagworm genome reveals a unique fibroin gene that provides high tensile strength.</title>
        <authorList>
            <person name="Kono N."/>
            <person name="Nakamura H."/>
            <person name="Ohtoshi R."/>
            <person name="Tomita M."/>
            <person name="Numata K."/>
            <person name="Arakawa K."/>
        </authorList>
    </citation>
    <scope>NUCLEOTIDE SEQUENCE [LARGE SCALE GENOMIC DNA]</scope>
</reference>
<dbReference type="AlphaFoldDB" id="A0A4C1TER4"/>